<keyword evidence="2" id="KW-1185">Reference proteome</keyword>
<evidence type="ECO:0000313" key="1">
    <source>
        <dbReference type="EMBL" id="KAJ2976671.1"/>
    </source>
</evidence>
<comment type="caution">
    <text evidence="1">The sequence shown here is derived from an EMBL/GenBank/DDBJ whole genome shotgun (WGS) entry which is preliminary data.</text>
</comment>
<name>A0ACC1NDH5_9PEZI</name>
<organism evidence="1 2">
    <name type="scientific">Xylaria curta</name>
    <dbReference type="NCBI Taxonomy" id="42375"/>
    <lineage>
        <taxon>Eukaryota</taxon>
        <taxon>Fungi</taxon>
        <taxon>Dikarya</taxon>
        <taxon>Ascomycota</taxon>
        <taxon>Pezizomycotina</taxon>
        <taxon>Sordariomycetes</taxon>
        <taxon>Xylariomycetidae</taxon>
        <taxon>Xylariales</taxon>
        <taxon>Xylariaceae</taxon>
        <taxon>Xylaria</taxon>
    </lineage>
</organism>
<protein>
    <submittedName>
        <fullName evidence="1">Uncharacterized protein</fullName>
    </submittedName>
</protein>
<evidence type="ECO:0000313" key="2">
    <source>
        <dbReference type="Proteomes" id="UP001143856"/>
    </source>
</evidence>
<sequence>MHSFAHKLALSCNVLVRCMARCVQQGGCVPGLTRGDPVRRGLDFLHVYEVAWLRDQSVEPQTLDPMNPCRPVAAPGTPRPLIRVWHDPSEIIGWVVRSVKYGLGGDLLYITTTPPTPHEEDPDITDDSYQFSGYFLPYPGASHEGLVSMISDDPLMRNWIYVDKNTYEVKYGFQIDAEDHITGPFDCTWVDQRMTLEGWEGFVAVEDYPGVWALYFDRDDDGLATKVPMGTRVLDIELTRREQKERRHDTDDPEVKTPDELLTRHRVLLERQEEEINQFLHGKEQSQYHRPSTSSNHEPADFVVGADKADVNITSVGMEKLSLDIDEILDIRGESAPETPTAASPSAISDSFSFWSVEEADDVSDIASVTAASSIDTDHSTNITTQDCEGPKYKKPYVEDVTGNYEFM</sequence>
<reference evidence="1" key="1">
    <citation type="submission" date="2022-10" db="EMBL/GenBank/DDBJ databases">
        <title>Genome Sequence of Xylaria curta.</title>
        <authorList>
            <person name="Buettner E."/>
        </authorList>
    </citation>
    <scope>NUCLEOTIDE SEQUENCE</scope>
    <source>
        <strain evidence="1">Babe10</strain>
    </source>
</reference>
<dbReference type="EMBL" id="JAPDGR010002278">
    <property type="protein sequence ID" value="KAJ2976671.1"/>
    <property type="molecule type" value="Genomic_DNA"/>
</dbReference>
<proteinExistence type="predicted"/>
<dbReference type="Proteomes" id="UP001143856">
    <property type="component" value="Unassembled WGS sequence"/>
</dbReference>
<gene>
    <name evidence="1" type="ORF">NUW58_g8029</name>
</gene>
<accession>A0ACC1NDH5</accession>